<evidence type="ECO:0000313" key="2">
    <source>
        <dbReference type="EMBL" id="SBT30387.1"/>
    </source>
</evidence>
<evidence type="ECO:0000256" key="1">
    <source>
        <dbReference type="SAM" id="MobiDB-lite"/>
    </source>
</evidence>
<sequence length="1606" mass="189976">MEGSLEVIGEGNKMIVFRKKGEEEEEEEGEEGEEGEEEGEEEKKKITGDYSKVFCKKFNIANYKLSIYNSFIFSSYIDLLKHINLFSYIFFKNTVIKVAKENKINSLNVIFQYYWLKELTYNKVQIFDDYFLAKNNFVVFNSYFTDFVKHLLCQCHYSGKTKMSMAESSERLVATAAMNAHILGTNLVENAHVFATYTVENAHVFATYTVENAHVFATYLVENAHIFATYTVENALVLAAYLLEIANVMATHLMENAQLIATNMMENAQKWVTYTAKNAHVIRQNILDDIKSFLYIVSNKENIASVKRHAVNYLRSAKRKEIPQQVIIILNDCIRRLERKNKIRKNKSIFKMIYNSHNFVYNHTSERNNFVGCVEENLFFIPYYLHNGKNYKNSEHNTHIGIKEDCTNGNWGKIYPSFPPGGGSMDDTAGKFFRHTGNGKKMQCNVVPPCEDWNDGKKIPFTYISIELKLKCGVADYKNMCDKYNVQQVIKLKNRKVNHLSLYVPSTFFNLNFWDIFNNLNYIFLYNSNNINMYINNKKYLNTSHQSFNHLSNFFINNISLSLQKRDFSTIDLYFNHLNDNKEENNSSRLCCEAISSPFAYAPSIDGMEKGRGTNFHTFFAHRKAHLRKRKMSRAGRAGRADYRTGVRSNYSDNNANMLHNKYSFLLNKLQLKMSTKGQMNNNIIDYCQKIFIFPENIIYAYKNYIFSNYFYVKYAMCGIRHNFTDVLFSMRRGKYRDSFARLVNIFHGYRNMYYFSLMSTCTNALSLFKERYRVIGEIYLSEKWDTRKGGKKSNPLWDTNLSHNENGVQSKRNSIYTKGNISSCRKVRKRISPCNKSECSENQYYKNECDSATLRNEQLLRAKKWCSALYSVYRNALTKLEGEHITLWSHKWDKKKEIFEKAREKLKKYILCKMKRKLLYTYDTNVKTNYYFNLVITNRLNLAVKAYFQQMQYHLREVFIGLKTLYRQRIYKKSVHETVAFLYNHLYHFVTNKGYTSNHHFEISGSRYTIEGEQMVEAIKSIVCTERKMINNKIPFQISQNVENVAILSKIVQKEKYLFYKLLYFHCFSAGQVQIVHCMLNFIEIFKILLPLKNSEDIFSKFEYYQLSLNDIFCANRNRYIKKNRHLSHLINVKRIMRLSNYLFNKENFSDKEKGIKRKRKRKINIKNNAFIYLQNVHFILGNELLIDAMNYINMLTENQFNYIKTEMKINTRKLYYDLYRSTNRFRRKYAFSSYPYVKKIRISNKGSNISTCRGRDRLIRDILSNNTLVTMEHFDYLTSPSFRNKTSINRILFRKRKRNVPMKAFLIYKSMISFVCRFLISKTFCDNSTIFNIYAREDNKYDDAQTVQFLRMNRFKPLNVNMVSKRVVRRTSTVTTGPAVTPVTNLKDGSPNMENDNEVNYRKNGKMKRKHISRINLSMQPYPMKRVNLQKRKMLYTKKAQKQLKKMIMQTYIPQKNKKVFYRISLIDLSMKSLSKMKYWEKQMEDIISVYRTYCKASSIRNSLLVTMVTMAFGYFKNSSPYWHKHVLIPFNYPLTDFKFYDDETDGGKREKNIKKKKKTHKFLSIEIFLCEVLNCVASNITTWYGCRSERLRGFNIIKPSYRS</sequence>
<proteinExistence type="predicted"/>
<dbReference type="InterPro" id="IPR009286">
    <property type="entry name" value="Ins_P5_2-kin"/>
</dbReference>
<dbReference type="GO" id="GO:0035299">
    <property type="term" value="F:inositol-1,3,4,5,6-pentakisphosphate 2-kinase activity"/>
    <property type="evidence" value="ECO:0007669"/>
    <property type="project" value="InterPro"/>
</dbReference>
<evidence type="ECO:0000313" key="3">
    <source>
        <dbReference type="Proteomes" id="UP000078555"/>
    </source>
</evidence>
<keyword evidence="3" id="KW-1185">Reference proteome</keyword>
<dbReference type="EMBL" id="FLRD01000001">
    <property type="protein sequence ID" value="SBT30387.1"/>
    <property type="molecule type" value="Genomic_DNA"/>
</dbReference>
<dbReference type="Proteomes" id="UP000078555">
    <property type="component" value="Unassembled WGS sequence"/>
</dbReference>
<accession>A0A1A8YFR9</accession>
<gene>
    <name evidence="2" type="ORF">POVWA1_000480</name>
</gene>
<dbReference type="GO" id="GO:0005524">
    <property type="term" value="F:ATP binding"/>
    <property type="evidence" value="ECO:0007669"/>
    <property type="project" value="InterPro"/>
</dbReference>
<dbReference type="Pfam" id="PF06090">
    <property type="entry name" value="Ins_P5_2-kin"/>
    <property type="match status" value="1"/>
</dbReference>
<organism evidence="2 3">
    <name type="scientific">Plasmodium ovale wallikeri</name>
    <dbReference type="NCBI Taxonomy" id="864142"/>
    <lineage>
        <taxon>Eukaryota</taxon>
        <taxon>Sar</taxon>
        <taxon>Alveolata</taxon>
        <taxon>Apicomplexa</taxon>
        <taxon>Aconoidasida</taxon>
        <taxon>Haemosporida</taxon>
        <taxon>Plasmodiidae</taxon>
        <taxon>Plasmodium</taxon>
        <taxon>Plasmodium (Plasmodium)</taxon>
    </lineage>
</organism>
<reference evidence="3" key="1">
    <citation type="submission" date="2016-05" db="EMBL/GenBank/DDBJ databases">
        <authorList>
            <person name="Naeem Raeece"/>
        </authorList>
    </citation>
    <scope>NUCLEOTIDE SEQUENCE [LARGE SCALE GENOMIC DNA]</scope>
</reference>
<protein>
    <submittedName>
        <fullName evidence="2">Uncharacterized protein</fullName>
    </submittedName>
</protein>
<feature type="compositionally biased region" description="Acidic residues" evidence="1">
    <location>
        <begin position="23"/>
        <end position="40"/>
    </location>
</feature>
<name>A0A1A8YFR9_PLAOA</name>
<feature type="region of interest" description="Disordered" evidence="1">
    <location>
        <begin position="16"/>
        <end position="43"/>
    </location>
</feature>